<sequence length="616" mass="68102">MEDKIVVKVQKDGNCGGNTEVWSSSISKSKSKKLVRRVNSQNSLILNFKQFQRSKGYIKESFLQRSILGSWIPKHMVSADEKYFRRCLELIHISASKTAACDISLNWNSENVSFMDDGLDPGKVGCNSAYVLAGTGFDSPLAAATGNVLISSSGQWIVGSIMGSKSMVNILKNPLLEKYGAFDGGANFKEMLSSDVNQSTSYNFMESPIWMSNYSSHKMDKGVPSPRIHKCGPDTLHERLVSISSTNSTCSDQPSSSLSDTTTQGMLQCIYKDSNPHFVFSVDDQKVVYVANLLETESMDCMYLFHSIKGGQREHEIHDNDSHLIGKMKISTSFTFCPDNCRIMQREFVLFGGNEIIMEEMHTSSQQLKKNKGFSKKVADAFRTSRSMKKRTKSTFGGSSAVMERYSLEPFQDIDNNVDALGGAKLSEDHLPPNLELAAIVVKDHLPEIRQEKGGGWGMKFLKKVRLKQKSDATEGRGSSCCTQNPDSCSISMDVIVPAGLHGGPRTRNGGPSSLIERWRSGGSCDCGGWDLGCPLTILRSNMKEHSSEAETQRECKFTEFFIQGLEKGFPSLRMVNVYDGLYFVNFQSSLSALQSFSIAVALIHSQNPALQSKNV</sequence>
<evidence type="ECO:0000313" key="2">
    <source>
        <dbReference type="Proteomes" id="UP001159364"/>
    </source>
</evidence>
<dbReference type="PANTHER" id="PTHR31390">
    <property type="entry name" value="EXPRESSED PROTEIN"/>
    <property type="match status" value="1"/>
</dbReference>
<gene>
    <name evidence="1" type="ORF">K2173_003747</name>
</gene>
<proteinExistence type="predicted"/>
<dbReference type="Pfam" id="PF12043">
    <property type="entry name" value="DUF3527"/>
    <property type="match status" value="1"/>
</dbReference>
<keyword evidence="2" id="KW-1185">Reference proteome</keyword>
<evidence type="ECO:0000313" key="1">
    <source>
        <dbReference type="EMBL" id="KAJ8763965.1"/>
    </source>
</evidence>
<dbReference type="PANTHER" id="PTHR31390:SF2">
    <property type="entry name" value="EXPRESSED PROTEIN"/>
    <property type="match status" value="1"/>
</dbReference>
<organism evidence="1 2">
    <name type="scientific">Erythroxylum novogranatense</name>
    <dbReference type="NCBI Taxonomy" id="1862640"/>
    <lineage>
        <taxon>Eukaryota</taxon>
        <taxon>Viridiplantae</taxon>
        <taxon>Streptophyta</taxon>
        <taxon>Embryophyta</taxon>
        <taxon>Tracheophyta</taxon>
        <taxon>Spermatophyta</taxon>
        <taxon>Magnoliopsida</taxon>
        <taxon>eudicotyledons</taxon>
        <taxon>Gunneridae</taxon>
        <taxon>Pentapetalae</taxon>
        <taxon>rosids</taxon>
        <taxon>fabids</taxon>
        <taxon>Malpighiales</taxon>
        <taxon>Erythroxylaceae</taxon>
        <taxon>Erythroxylum</taxon>
    </lineage>
</organism>
<dbReference type="EMBL" id="JAIWQS010000005">
    <property type="protein sequence ID" value="KAJ8763965.1"/>
    <property type="molecule type" value="Genomic_DNA"/>
</dbReference>
<accession>A0AAV8TCW7</accession>
<dbReference type="InterPro" id="IPR021916">
    <property type="entry name" value="DUF3527"/>
</dbReference>
<comment type="caution">
    <text evidence="1">The sequence shown here is derived from an EMBL/GenBank/DDBJ whole genome shotgun (WGS) entry which is preliminary data.</text>
</comment>
<dbReference type="Proteomes" id="UP001159364">
    <property type="component" value="Linkage Group LG05"/>
</dbReference>
<protein>
    <submittedName>
        <fullName evidence="1">Uncharacterized protein</fullName>
    </submittedName>
</protein>
<dbReference type="AlphaFoldDB" id="A0AAV8TCW7"/>
<reference evidence="1 2" key="1">
    <citation type="submission" date="2021-09" db="EMBL/GenBank/DDBJ databases">
        <title>Genomic insights and catalytic innovation underlie evolution of tropane alkaloids biosynthesis.</title>
        <authorList>
            <person name="Wang Y.-J."/>
            <person name="Tian T."/>
            <person name="Huang J.-P."/>
            <person name="Huang S.-X."/>
        </authorList>
    </citation>
    <scope>NUCLEOTIDE SEQUENCE [LARGE SCALE GENOMIC DNA]</scope>
    <source>
        <strain evidence="1">KIB-2018</strain>
        <tissue evidence="1">Leaf</tissue>
    </source>
</reference>
<name>A0AAV8TCW7_9ROSI</name>